<feature type="domain" description="Peptidase M16 N-terminal" evidence="1">
    <location>
        <begin position="31"/>
        <end position="169"/>
    </location>
</feature>
<dbReference type="STRING" id="638303.Thal_0438"/>
<organism evidence="3 4">
    <name type="scientific">Thermocrinis albus (strain DSM 14484 / JCM 11386 / HI 11/12)</name>
    <dbReference type="NCBI Taxonomy" id="638303"/>
    <lineage>
        <taxon>Bacteria</taxon>
        <taxon>Pseudomonadati</taxon>
        <taxon>Aquificota</taxon>
        <taxon>Aquificia</taxon>
        <taxon>Aquificales</taxon>
        <taxon>Aquificaceae</taxon>
        <taxon>Thermocrinis</taxon>
    </lineage>
</organism>
<gene>
    <name evidence="3" type="ordered locus">Thal_0438</name>
</gene>
<dbReference type="InterPro" id="IPR007863">
    <property type="entry name" value="Peptidase_M16_C"/>
</dbReference>
<dbReference type="Pfam" id="PF00675">
    <property type="entry name" value="Peptidase_M16"/>
    <property type="match status" value="1"/>
</dbReference>
<proteinExistence type="predicted"/>
<dbReference type="PANTHER" id="PTHR11851:SF224">
    <property type="entry name" value="PROCESSING PROTEASE"/>
    <property type="match status" value="1"/>
</dbReference>
<dbReference type="PANTHER" id="PTHR11851">
    <property type="entry name" value="METALLOPROTEASE"/>
    <property type="match status" value="1"/>
</dbReference>
<dbReference type="KEGG" id="tal:Thal_0438"/>
<dbReference type="SUPFAM" id="SSF63411">
    <property type="entry name" value="LuxS/MPP-like metallohydrolase"/>
    <property type="match status" value="2"/>
</dbReference>
<dbReference type="GO" id="GO:0046872">
    <property type="term" value="F:metal ion binding"/>
    <property type="evidence" value="ECO:0007669"/>
    <property type="project" value="InterPro"/>
</dbReference>
<accession>D3SPI5</accession>
<dbReference type="OrthoDB" id="9811314at2"/>
<dbReference type="InterPro" id="IPR011765">
    <property type="entry name" value="Pept_M16_N"/>
</dbReference>
<dbReference type="Gene3D" id="3.30.830.10">
    <property type="entry name" value="Metalloenzyme, LuxS/M16 peptidase-like"/>
    <property type="match status" value="2"/>
</dbReference>
<evidence type="ECO:0000313" key="3">
    <source>
        <dbReference type="EMBL" id="ADC89072.1"/>
    </source>
</evidence>
<dbReference type="HOGENOM" id="CLU_009902_3_1_0"/>
<name>D3SPI5_THEAH</name>
<sequence>MIIILLFLSFLGISYGGGKVHYLTLKNGVRIIVEETHGRGIVSGSIFIKGGTHGEKKRGTTHLMATLLIRGTKSYDAYSIASTFEDWGGSISTSTADDYVEISFSTRPQGFEKALEVIKSILTEPLFSQDDLSREKNNTIVAIRASRERGFDFAMEHLRRITYRGTSYEVSPLGREEDIQNITREDLLERWRQLVKGGNVVVSISGDISWDQVRGKLEEAFSSLPAGSYPVDTVSTYIEETKLEKVEREGSQATIMCAFNAVPYNSKDYFAFKVLTSILGDGMNSKLFKELREKKGYAYATFAMYPTRLASPRLIAYIGTSPQKAQDALQDLVKVILHSPIEEGDLQLAKKRMVGDYILDHQTRARRAWYRGFYEVLGLGYKTDDEYVSRIQEVRWEDIKRLRENLGDKYHCVVVQPPKI</sequence>
<protein>
    <submittedName>
        <fullName evidence="3">Peptidase M16 domain protein</fullName>
    </submittedName>
</protein>
<dbReference type="Proteomes" id="UP000002043">
    <property type="component" value="Chromosome"/>
</dbReference>
<evidence type="ECO:0000259" key="2">
    <source>
        <dbReference type="Pfam" id="PF05193"/>
    </source>
</evidence>
<dbReference type="Pfam" id="PF05193">
    <property type="entry name" value="Peptidase_M16_C"/>
    <property type="match status" value="1"/>
</dbReference>
<feature type="domain" description="Peptidase M16 C-terminal" evidence="2">
    <location>
        <begin position="181"/>
        <end position="350"/>
    </location>
</feature>
<dbReference type="InterPro" id="IPR050361">
    <property type="entry name" value="MPP/UQCRC_Complex"/>
</dbReference>
<dbReference type="AlphaFoldDB" id="D3SPI5"/>
<evidence type="ECO:0000259" key="1">
    <source>
        <dbReference type="Pfam" id="PF00675"/>
    </source>
</evidence>
<keyword evidence="4" id="KW-1185">Reference proteome</keyword>
<dbReference type="InterPro" id="IPR011249">
    <property type="entry name" value="Metalloenz_LuxS/M16"/>
</dbReference>
<dbReference type="EMBL" id="CP001931">
    <property type="protein sequence ID" value="ADC89072.1"/>
    <property type="molecule type" value="Genomic_DNA"/>
</dbReference>
<reference evidence="4" key="1">
    <citation type="journal article" date="2010" name="Stand. Genomic Sci.">
        <title>Complete genome sequence of Thermocrinis albus type strain (HI 11/12T).</title>
        <authorList>
            <person name="Wirth R."/>
            <person name="Sikorski J."/>
            <person name="Brambilla E."/>
            <person name="Misra M."/>
            <person name="Lapidus A."/>
            <person name="Copeland A."/>
            <person name="Nolan M."/>
            <person name="Lucas S."/>
            <person name="Chen F."/>
            <person name="Tice H."/>
            <person name="Cheng J.F."/>
            <person name="Han C."/>
            <person name="Detter J.C."/>
            <person name="Tapia R."/>
            <person name="Bruce D."/>
            <person name="Goodwin L."/>
            <person name="Pitluck S."/>
            <person name="Pati A."/>
            <person name="Anderson I."/>
            <person name="Ivanova N."/>
            <person name="Mavromatis K."/>
            <person name="Mikhailova N."/>
            <person name="Chen A."/>
            <person name="Palaniappan K."/>
            <person name="Bilek Y."/>
            <person name="Hader T."/>
            <person name="Land M."/>
            <person name="Hauser L."/>
            <person name="Chang Y.J."/>
            <person name="Jeffries C.D."/>
            <person name="Tindall B.J."/>
            <person name="Rohde M."/>
            <person name="Goker M."/>
            <person name="Bristow J."/>
            <person name="Eisen J.A."/>
            <person name="Markowitz V."/>
            <person name="Hugenholtz P."/>
            <person name="Kyrpides N.C."/>
            <person name="Klenk H.P."/>
        </authorList>
    </citation>
    <scope>NUCLEOTIDE SEQUENCE [LARGE SCALE GENOMIC DNA]</scope>
    <source>
        <strain evidence="4">DSM 14484 / JCM 11386 / HI 11/12</strain>
    </source>
</reference>
<dbReference type="eggNOG" id="COG0612">
    <property type="taxonomic scope" value="Bacteria"/>
</dbReference>
<evidence type="ECO:0000313" key="4">
    <source>
        <dbReference type="Proteomes" id="UP000002043"/>
    </source>
</evidence>
<dbReference type="RefSeq" id="WP_012991479.1">
    <property type="nucleotide sequence ID" value="NC_013894.1"/>
</dbReference>